<dbReference type="Pfam" id="PF06045">
    <property type="entry name" value="Rhamnogal_lyase"/>
    <property type="match status" value="1"/>
</dbReference>
<evidence type="ECO:0000259" key="2">
    <source>
        <dbReference type="Pfam" id="PF14683"/>
    </source>
</evidence>
<sequence>MCDIGSSCFVVPRAYSYGIYQHQEDMPAFNLNETRIAFMLRKDKFKYVAVTNERQRRVPLPEDRVPPRGKELAYPEAVLLVDPLEPEFKGEVDDKYQYSCENKDNKVHGFICFEPPVGFWQITPSNEFRTGGPFKQDLTSHVNPTTLAMFVSTHYGGEDLVIKFGEGEKWKKMEKEVGKWPYSFPASEDFPHADQRGSISGRLLAQDWYISEGNIAAKGAYVGLAPPGKDGSFQVEAKGYQFWTNADEEGFFCITNIRPGPYNIYAWIPGFIGDFRCDKDIVITTGSEIDVGDLVYAPPRNGPTLWEIGVPDRSAAEFFVPDPNPMYINKLYINLPNDRFRQYGLWERYADLYPDEDLVYTVGISDYHNDWFYAQVTRKIGENAYQGTTWQIKFNLDRVREGNHTLRIALASATFSILEVRINREEANPPKFSSGLIGSDNTIARHGLHGLYWLFNLEIQSSQLIQGQNTIYLTQARSASAVHGIMYDYIRLEGPPLHDYSPSQIKA</sequence>
<proteinExistence type="predicted"/>
<dbReference type="Pfam" id="PF14686">
    <property type="entry name" value="fn3_3"/>
    <property type="match status" value="1"/>
</dbReference>
<dbReference type="Pfam" id="PF14683">
    <property type="entry name" value="CBM-like"/>
    <property type="match status" value="1"/>
</dbReference>
<dbReference type="SUPFAM" id="SSF49452">
    <property type="entry name" value="Starch-binding domain-like"/>
    <property type="match status" value="1"/>
</dbReference>
<dbReference type="Gene3D" id="2.60.120.260">
    <property type="entry name" value="Galactose-binding domain-like"/>
    <property type="match status" value="1"/>
</dbReference>
<comment type="caution">
    <text evidence="4">The sequence shown here is derived from an EMBL/GenBank/DDBJ whole genome shotgun (WGS) entry which is preliminary data.</text>
</comment>
<feature type="domain" description="Rhamnogalacturonan lyase" evidence="3">
    <location>
        <begin position="217"/>
        <end position="290"/>
    </location>
</feature>
<dbReference type="EMBL" id="JACGWL010000012">
    <property type="protein sequence ID" value="KAK4390107.1"/>
    <property type="molecule type" value="Genomic_DNA"/>
</dbReference>
<dbReference type="CDD" id="cd10317">
    <property type="entry name" value="RGL4_C"/>
    <property type="match status" value="1"/>
</dbReference>
<keyword evidence="1" id="KW-0732">Signal</keyword>
<dbReference type="PANTHER" id="PTHR32018:SF24">
    <property type="entry name" value="RHAMNOGALACTURONAN ENDOLYASE"/>
    <property type="match status" value="1"/>
</dbReference>
<evidence type="ECO:0000313" key="5">
    <source>
        <dbReference type="Proteomes" id="UP001289374"/>
    </source>
</evidence>
<evidence type="ECO:0000256" key="1">
    <source>
        <dbReference type="ARBA" id="ARBA00022729"/>
    </source>
</evidence>
<organism evidence="4 5">
    <name type="scientific">Sesamum angolense</name>
    <dbReference type="NCBI Taxonomy" id="2727404"/>
    <lineage>
        <taxon>Eukaryota</taxon>
        <taxon>Viridiplantae</taxon>
        <taxon>Streptophyta</taxon>
        <taxon>Embryophyta</taxon>
        <taxon>Tracheophyta</taxon>
        <taxon>Spermatophyta</taxon>
        <taxon>Magnoliopsida</taxon>
        <taxon>eudicotyledons</taxon>
        <taxon>Gunneridae</taxon>
        <taxon>Pentapetalae</taxon>
        <taxon>asterids</taxon>
        <taxon>lamiids</taxon>
        <taxon>Lamiales</taxon>
        <taxon>Pedaliaceae</taxon>
        <taxon>Sesamum</taxon>
    </lineage>
</organism>
<dbReference type="FunFam" id="2.60.40.1120:FF:000033">
    <property type="entry name" value="Rhamnogalacturonate lyase B"/>
    <property type="match status" value="1"/>
</dbReference>
<dbReference type="InterPro" id="IPR029413">
    <property type="entry name" value="RG-lyase_II"/>
</dbReference>
<keyword evidence="5" id="KW-1185">Reference proteome</keyword>
<dbReference type="InterPro" id="IPR051850">
    <property type="entry name" value="Polysacch_Lyase_4"/>
</dbReference>
<dbReference type="InterPro" id="IPR029411">
    <property type="entry name" value="RG-lyase_III"/>
</dbReference>
<dbReference type="CDD" id="cd10316">
    <property type="entry name" value="RGL4_M"/>
    <property type="match status" value="1"/>
</dbReference>
<evidence type="ECO:0008006" key="6">
    <source>
        <dbReference type="Google" id="ProtNLM"/>
    </source>
</evidence>
<dbReference type="InterPro" id="IPR008979">
    <property type="entry name" value="Galactose-bd-like_sf"/>
</dbReference>
<dbReference type="SUPFAM" id="SSF49785">
    <property type="entry name" value="Galactose-binding domain-like"/>
    <property type="match status" value="1"/>
</dbReference>
<dbReference type="InterPro" id="IPR010325">
    <property type="entry name" value="Rhamnogal_lyase"/>
</dbReference>
<evidence type="ECO:0000313" key="4">
    <source>
        <dbReference type="EMBL" id="KAK4390107.1"/>
    </source>
</evidence>
<dbReference type="GO" id="GO:0030246">
    <property type="term" value="F:carbohydrate binding"/>
    <property type="evidence" value="ECO:0007669"/>
    <property type="project" value="InterPro"/>
</dbReference>
<dbReference type="InterPro" id="IPR013784">
    <property type="entry name" value="Carb-bd-like_fold"/>
</dbReference>
<evidence type="ECO:0000259" key="3">
    <source>
        <dbReference type="Pfam" id="PF14686"/>
    </source>
</evidence>
<accession>A0AAE2BLU7</accession>
<dbReference type="CDD" id="cd10320">
    <property type="entry name" value="RGL4_N"/>
    <property type="match status" value="1"/>
</dbReference>
<reference evidence="4" key="2">
    <citation type="journal article" date="2024" name="Plant">
        <title>Genomic evolution and insights into agronomic trait innovations of Sesamum species.</title>
        <authorList>
            <person name="Miao H."/>
            <person name="Wang L."/>
            <person name="Qu L."/>
            <person name="Liu H."/>
            <person name="Sun Y."/>
            <person name="Le M."/>
            <person name="Wang Q."/>
            <person name="Wei S."/>
            <person name="Zheng Y."/>
            <person name="Lin W."/>
            <person name="Duan Y."/>
            <person name="Cao H."/>
            <person name="Xiong S."/>
            <person name="Wang X."/>
            <person name="Wei L."/>
            <person name="Li C."/>
            <person name="Ma Q."/>
            <person name="Ju M."/>
            <person name="Zhao R."/>
            <person name="Li G."/>
            <person name="Mu C."/>
            <person name="Tian Q."/>
            <person name="Mei H."/>
            <person name="Zhang T."/>
            <person name="Gao T."/>
            <person name="Zhang H."/>
        </authorList>
    </citation>
    <scope>NUCLEOTIDE SEQUENCE</scope>
    <source>
        <tissue evidence="4">Leaf</tissue>
    </source>
</reference>
<feature type="domain" description="Rhamnogalacturonan lyase" evidence="2">
    <location>
        <begin position="304"/>
        <end position="492"/>
    </location>
</feature>
<dbReference type="Gene3D" id="2.60.40.1120">
    <property type="entry name" value="Carboxypeptidase-like, regulatory domain"/>
    <property type="match status" value="1"/>
</dbReference>
<protein>
    <recommendedName>
        <fullName evidence="6">Rhamnogalacturonan endolyase</fullName>
    </recommendedName>
</protein>
<dbReference type="PANTHER" id="PTHR32018">
    <property type="entry name" value="RHAMNOGALACTURONATE LYASE FAMILY PROTEIN"/>
    <property type="match status" value="1"/>
</dbReference>
<dbReference type="Proteomes" id="UP001289374">
    <property type="component" value="Unassembled WGS sequence"/>
</dbReference>
<gene>
    <name evidence="4" type="ORF">Sango_2074000</name>
</gene>
<dbReference type="Gene3D" id="2.70.98.10">
    <property type="match status" value="1"/>
</dbReference>
<dbReference type="InterPro" id="IPR014718">
    <property type="entry name" value="GH-type_carb-bd"/>
</dbReference>
<dbReference type="AlphaFoldDB" id="A0AAE2BLU7"/>
<name>A0AAE2BLU7_9LAMI</name>
<reference evidence="4" key="1">
    <citation type="submission" date="2020-06" db="EMBL/GenBank/DDBJ databases">
        <authorList>
            <person name="Li T."/>
            <person name="Hu X."/>
            <person name="Zhang T."/>
            <person name="Song X."/>
            <person name="Zhang H."/>
            <person name="Dai N."/>
            <person name="Sheng W."/>
            <person name="Hou X."/>
            <person name="Wei L."/>
        </authorList>
    </citation>
    <scope>NUCLEOTIDE SEQUENCE</scope>
    <source>
        <strain evidence="4">K16</strain>
        <tissue evidence="4">Leaf</tissue>
    </source>
</reference>